<dbReference type="Proteomes" id="UP000077667">
    <property type="component" value="Chromosome"/>
</dbReference>
<feature type="transmembrane region" description="Helical" evidence="1">
    <location>
        <begin position="88"/>
        <end position="109"/>
    </location>
</feature>
<gene>
    <name evidence="2" type="ORF">A8C56_21550</name>
</gene>
<sequence length="133" mass="15243">MQQLTEKIGIKQFLKKRITGLLAGTITGLMWFLYGLSFLSAPLNFMLLIPGIGIGIFYFSRILVVRKMSRALPDPDNSQKASARKNRLLFLLNLIVEILLLNLVYFYLIQLYDSEIHYRPIKKGCIFAGNFLV</sequence>
<keyword evidence="1" id="KW-1133">Transmembrane helix</keyword>
<evidence type="ECO:0000313" key="2">
    <source>
        <dbReference type="EMBL" id="ANH83216.1"/>
    </source>
</evidence>
<dbReference type="AlphaFoldDB" id="A0A1A9I6H3"/>
<name>A0A1A9I6H3_9BACT</name>
<dbReference type="KEGG" id="nia:A8C56_21550"/>
<dbReference type="RefSeq" id="WP_067760589.1">
    <property type="nucleotide sequence ID" value="NZ_CP015772.1"/>
</dbReference>
<feature type="transmembrane region" description="Helical" evidence="1">
    <location>
        <begin position="45"/>
        <end position="64"/>
    </location>
</feature>
<proteinExistence type="predicted"/>
<reference evidence="2 3" key="1">
    <citation type="submission" date="2016-05" db="EMBL/GenBank/DDBJ databases">
        <title>Niabella ginsenosidivorans BS26 whole genome sequencing.</title>
        <authorList>
            <person name="Im W.T."/>
            <person name="Siddiqi M.Z."/>
        </authorList>
    </citation>
    <scope>NUCLEOTIDE SEQUENCE [LARGE SCALE GENOMIC DNA]</scope>
    <source>
        <strain evidence="2 3">BS26</strain>
    </source>
</reference>
<dbReference type="EMBL" id="CP015772">
    <property type="protein sequence ID" value="ANH83216.1"/>
    <property type="molecule type" value="Genomic_DNA"/>
</dbReference>
<evidence type="ECO:0000256" key="1">
    <source>
        <dbReference type="SAM" id="Phobius"/>
    </source>
</evidence>
<feature type="transmembrane region" description="Helical" evidence="1">
    <location>
        <begin position="21"/>
        <end position="39"/>
    </location>
</feature>
<keyword evidence="1" id="KW-0472">Membrane</keyword>
<organism evidence="2 3">
    <name type="scientific">Niabella ginsenosidivorans</name>
    <dbReference type="NCBI Taxonomy" id="1176587"/>
    <lineage>
        <taxon>Bacteria</taxon>
        <taxon>Pseudomonadati</taxon>
        <taxon>Bacteroidota</taxon>
        <taxon>Chitinophagia</taxon>
        <taxon>Chitinophagales</taxon>
        <taxon>Chitinophagaceae</taxon>
        <taxon>Niabella</taxon>
    </lineage>
</organism>
<keyword evidence="3" id="KW-1185">Reference proteome</keyword>
<accession>A0A1A9I6H3</accession>
<dbReference type="OrthoDB" id="87671at563835"/>
<keyword evidence="1" id="KW-0812">Transmembrane</keyword>
<protein>
    <submittedName>
        <fullName evidence="2">Uncharacterized protein</fullName>
    </submittedName>
</protein>
<evidence type="ECO:0000313" key="3">
    <source>
        <dbReference type="Proteomes" id="UP000077667"/>
    </source>
</evidence>